<gene>
    <name evidence="2" type="ORF">HNR73_000161</name>
</gene>
<dbReference type="RefSeq" id="WP_203686594.1">
    <property type="nucleotide sequence ID" value="NZ_BONT01000064.1"/>
</dbReference>
<dbReference type="InterPro" id="IPR008538">
    <property type="entry name" value="Uma2"/>
</dbReference>
<dbReference type="EMBL" id="JACHGT010000001">
    <property type="protein sequence ID" value="MBB6032319.1"/>
    <property type="molecule type" value="Genomic_DNA"/>
</dbReference>
<evidence type="ECO:0000259" key="1">
    <source>
        <dbReference type="Pfam" id="PF05685"/>
    </source>
</evidence>
<protein>
    <submittedName>
        <fullName evidence="2">Uma2 family endonuclease</fullName>
    </submittedName>
</protein>
<dbReference type="InterPro" id="IPR011335">
    <property type="entry name" value="Restrct_endonuc-II-like"/>
</dbReference>
<proteinExistence type="predicted"/>
<comment type="caution">
    <text evidence="2">The sequence shown here is derived from an EMBL/GenBank/DDBJ whole genome shotgun (WGS) entry which is preliminary data.</text>
</comment>
<dbReference type="CDD" id="cd06260">
    <property type="entry name" value="DUF820-like"/>
    <property type="match status" value="1"/>
</dbReference>
<dbReference type="InterPro" id="IPR012296">
    <property type="entry name" value="Nuclease_put_TT1808"/>
</dbReference>
<keyword evidence="2" id="KW-0540">Nuclease</keyword>
<reference evidence="2 3" key="1">
    <citation type="submission" date="2020-08" db="EMBL/GenBank/DDBJ databases">
        <title>Genomic Encyclopedia of Type Strains, Phase IV (KMG-IV): sequencing the most valuable type-strain genomes for metagenomic binning, comparative biology and taxonomic classification.</title>
        <authorList>
            <person name="Goeker M."/>
        </authorList>
    </citation>
    <scope>NUCLEOTIDE SEQUENCE [LARGE SCALE GENOMIC DNA]</scope>
    <source>
        <strain evidence="2 3">YIM 65646</strain>
    </source>
</reference>
<keyword evidence="2" id="KW-0378">Hydrolase</keyword>
<evidence type="ECO:0000313" key="3">
    <source>
        <dbReference type="Proteomes" id="UP000548476"/>
    </source>
</evidence>
<keyword evidence="3" id="KW-1185">Reference proteome</keyword>
<dbReference type="Gene3D" id="3.90.1570.10">
    <property type="entry name" value="tt1808, chain A"/>
    <property type="match status" value="1"/>
</dbReference>
<accession>A0A841FI34</accession>
<organism evidence="2 3">
    <name type="scientific">Phytomonospora endophytica</name>
    <dbReference type="NCBI Taxonomy" id="714109"/>
    <lineage>
        <taxon>Bacteria</taxon>
        <taxon>Bacillati</taxon>
        <taxon>Actinomycetota</taxon>
        <taxon>Actinomycetes</taxon>
        <taxon>Micromonosporales</taxon>
        <taxon>Micromonosporaceae</taxon>
        <taxon>Phytomonospora</taxon>
    </lineage>
</organism>
<feature type="domain" description="Putative restriction endonuclease" evidence="1">
    <location>
        <begin position="12"/>
        <end position="168"/>
    </location>
</feature>
<dbReference type="SUPFAM" id="SSF52980">
    <property type="entry name" value="Restriction endonuclease-like"/>
    <property type="match status" value="1"/>
</dbReference>
<name>A0A841FI34_9ACTN</name>
<dbReference type="PANTHER" id="PTHR34107">
    <property type="entry name" value="SLL0198 PROTEIN-RELATED"/>
    <property type="match status" value="1"/>
</dbReference>
<keyword evidence="2" id="KW-0255">Endonuclease</keyword>
<dbReference type="AlphaFoldDB" id="A0A841FI34"/>
<dbReference type="Pfam" id="PF05685">
    <property type="entry name" value="Uma2"/>
    <property type="match status" value="1"/>
</dbReference>
<evidence type="ECO:0000313" key="2">
    <source>
        <dbReference type="EMBL" id="MBB6032319.1"/>
    </source>
</evidence>
<sequence>MGLDDHTDWTVDDLERLPDNGLRYELADGVLLVTPAPTPLHQRAVLRLAMRLDAACPAHLEVFVAPIDFQPNIRRSFQPDVLVARKQDIGEKRLIRPPVLAIEVLSPGTALVDLNLKRKTYAESGIMSHWVVDPARETIAINELDGAQYVETLSATGEEVLTATTPFPVAIRPADLVL</sequence>
<dbReference type="PANTHER" id="PTHR34107:SF4">
    <property type="entry name" value="SLL1222 PROTEIN"/>
    <property type="match status" value="1"/>
</dbReference>
<dbReference type="Proteomes" id="UP000548476">
    <property type="component" value="Unassembled WGS sequence"/>
</dbReference>
<dbReference type="GO" id="GO:0004519">
    <property type="term" value="F:endonuclease activity"/>
    <property type="evidence" value="ECO:0007669"/>
    <property type="project" value="UniProtKB-KW"/>
</dbReference>